<feature type="domain" description="LTD" evidence="1">
    <location>
        <begin position="1"/>
        <end position="119"/>
    </location>
</feature>
<protein>
    <submittedName>
        <fullName evidence="2">CotH kinase family protein</fullName>
    </submittedName>
</protein>
<dbReference type="Gene3D" id="2.60.120.260">
    <property type="entry name" value="Galactose-binding domain-like"/>
    <property type="match status" value="1"/>
</dbReference>
<dbReference type="InterPro" id="IPR014867">
    <property type="entry name" value="Spore_coat_CotH_CotH2/3/7"/>
</dbReference>
<dbReference type="Pfam" id="PF00932">
    <property type="entry name" value="LTD"/>
    <property type="match status" value="1"/>
</dbReference>
<evidence type="ECO:0000313" key="2">
    <source>
        <dbReference type="EMBL" id="NWK57540.1"/>
    </source>
</evidence>
<evidence type="ECO:0000259" key="1">
    <source>
        <dbReference type="PROSITE" id="PS51841"/>
    </source>
</evidence>
<keyword evidence="2" id="KW-0808">Transferase</keyword>
<dbReference type="PANTHER" id="PTHR40050:SF1">
    <property type="entry name" value="INNER SPORE COAT PROTEIN H"/>
    <property type="match status" value="1"/>
</dbReference>
<proteinExistence type="predicted"/>
<dbReference type="Pfam" id="PF08757">
    <property type="entry name" value="CotH"/>
    <property type="match status" value="1"/>
</dbReference>
<dbReference type="PANTHER" id="PTHR40050">
    <property type="entry name" value="INNER SPORE COAT PROTEIN H"/>
    <property type="match status" value="1"/>
</dbReference>
<gene>
    <name evidence="2" type="ORF">HW115_18120</name>
</gene>
<dbReference type="Gene3D" id="2.60.40.1260">
    <property type="entry name" value="Lamin Tail domain"/>
    <property type="match status" value="1"/>
</dbReference>
<dbReference type="SUPFAM" id="SSF74853">
    <property type="entry name" value="Lamin A/C globular tail domain"/>
    <property type="match status" value="1"/>
</dbReference>
<dbReference type="Proteomes" id="UP000557872">
    <property type="component" value="Unassembled WGS sequence"/>
</dbReference>
<reference evidence="2 3" key="1">
    <citation type="submission" date="2020-07" db="EMBL/GenBank/DDBJ databases">
        <title>Roseicoccus Jingziensis gen. nov., sp. nov., isolated from coastal seawater.</title>
        <authorList>
            <person name="Feng X."/>
        </authorList>
    </citation>
    <scope>NUCLEOTIDE SEQUENCE [LARGE SCALE GENOMIC DNA]</scope>
    <source>
        <strain evidence="2 3">N1E253</strain>
    </source>
</reference>
<evidence type="ECO:0000313" key="3">
    <source>
        <dbReference type="Proteomes" id="UP000557872"/>
    </source>
</evidence>
<dbReference type="InterPro" id="IPR001322">
    <property type="entry name" value="Lamin_tail_dom"/>
</dbReference>
<keyword evidence="3" id="KW-1185">Reference proteome</keyword>
<dbReference type="InterPro" id="IPR036415">
    <property type="entry name" value="Lamin_tail_dom_sf"/>
</dbReference>
<keyword evidence="2" id="KW-0418">Kinase</keyword>
<organism evidence="2 3">
    <name type="scientific">Oceaniferula marina</name>
    <dbReference type="NCBI Taxonomy" id="2748318"/>
    <lineage>
        <taxon>Bacteria</taxon>
        <taxon>Pseudomonadati</taxon>
        <taxon>Verrucomicrobiota</taxon>
        <taxon>Verrucomicrobiia</taxon>
        <taxon>Verrucomicrobiales</taxon>
        <taxon>Verrucomicrobiaceae</taxon>
        <taxon>Oceaniferula</taxon>
    </lineage>
</organism>
<dbReference type="PROSITE" id="PS51841">
    <property type="entry name" value="LTD"/>
    <property type="match status" value="1"/>
</dbReference>
<dbReference type="GO" id="GO:0016301">
    <property type="term" value="F:kinase activity"/>
    <property type="evidence" value="ECO:0007669"/>
    <property type="project" value="UniProtKB-KW"/>
</dbReference>
<accession>A0A851GRY8</accession>
<dbReference type="EMBL" id="JACBAZ010000014">
    <property type="protein sequence ID" value="NWK57540.1"/>
    <property type="molecule type" value="Genomic_DNA"/>
</dbReference>
<sequence>MADNDSGIRDEDGDRSDWIEIHNDGSQVLDLAGWHLTDESSDLVKWRFPSVQLDAGASLLVWASSKDRRVSGSELHTNFKLSKGGEYLALVAPDGASVEHAFSPSYPPQVADVSYGMSSGVVTSTVVRAGAEAQAGVPLDASDFAGHFAAWNSDIAGSFSSSGWRTVHTGAGYDANSGYGSWLGADANFQSDLRYQTYSLFLRVKFQLDDPDVVSELKLRMRWDDGMVAYINGVRVASDAAPDDLSWNAQATANRNESLNEDWTTFSIDPAQVGLQEGENLLAIQCMNVTLSSSDLLILPELDVLIPSESTESLYFTSPTPGSMNGGGSIDLPPLVSEVTDVVDPLPLGGPASVPITVHATVSKTMHNVETVRLYYRRMFEPEVMLTMRDAGTQGDVLSGDGIYTVQIPTVDMASGEMMRWRVEAEDEEGNVMAMPRYADPTDSDQYFGTIAHDPSLATSSLPVLHWFIENPSAANSRGGTRACYYYLGRFYDNIQVDLHGQTTSGFGKKSYDIDFNKGNRFLWKEGEGEVKDINLLTNWADKTKMRNTLAYEIFKKAGAAHHYAFPVRVQQNGSFFSIADMVEDGDDRFLERIGLDGNGALYKMYNRLTGPGSKKTRLDEGNDDIKALVAALDESRSQSLRRLYAYDNVDIPSTVNYLAGLVLAGSQDQGHKNYYVYRDSDGTGEWMPIVWDVDLSLGHDWGGQGYFDDDLNTNNVLQLGASNRLKTLIWDSPELNAMFVRRVRTLMDEILQESSTPLAERYFENRIDALAEMMDPAGVASGASDADLDFTKWGSWQDGGGYSTSDEHRMRAQAERLKNDYLPGRRAYLYSSAPESDGLSIPAAPSPSPLVSLDLLDFNPESGNQAEEYLVLKNWGAESLDLSGWTLRGAVEMTIKPGTVLPAGDGEAASQYRGLLHIAKEVSAFRARASGPTGGEYRFIQGGYSGQLSARGETLELYDAKGRLVDSMTYSGAPTPAQESLRVVEINYHPADPSAAELEALPGVTAEDFEWLELVNIGADELSLQGARFDEGVDYVFSAVVDLSPGEHLLLVKNQEAFVLRYGNLTNVYGPYDGQLANGGERLKLVDVSGEEILDFSWNDKWYPPSDGAGYTLVIRDPYCDFRRFDEVSSWGIGEVVSGTPGSGNRDYYVHVDAWRYEQFSKDERDDTLVSSDDADPDGDGRSNWNEYCFGTDPLRVDEVRQRLLASEVAGNEVAVVEFSRRSKAFDIDWRLLASSDMQTWEPEASGWLGDPEAGGLGLEQVMLHSNTRMDAGGGCYFRVQARQRSTP</sequence>
<comment type="caution">
    <text evidence="2">The sequence shown here is derived from an EMBL/GenBank/DDBJ whole genome shotgun (WGS) entry which is preliminary data.</text>
</comment>
<name>A0A851GRY8_9BACT</name>